<name>A0A485KF27_9STRA</name>
<evidence type="ECO:0000256" key="1">
    <source>
        <dbReference type="SAM" id="MobiDB-lite"/>
    </source>
</evidence>
<protein>
    <submittedName>
        <fullName evidence="3">Aste57867_3398 protein</fullName>
    </submittedName>
</protein>
<dbReference type="EMBL" id="VJMH01000592">
    <property type="protein sequence ID" value="KAF0715395.1"/>
    <property type="molecule type" value="Genomic_DNA"/>
</dbReference>
<evidence type="ECO:0000313" key="2">
    <source>
        <dbReference type="EMBL" id="KAF0715395.1"/>
    </source>
</evidence>
<keyword evidence="4" id="KW-1185">Reference proteome</keyword>
<dbReference type="GO" id="GO:0072686">
    <property type="term" value="C:mitotic spindle"/>
    <property type="evidence" value="ECO:0007669"/>
    <property type="project" value="InterPro"/>
</dbReference>
<feature type="compositionally biased region" description="Polar residues" evidence="1">
    <location>
        <begin position="285"/>
        <end position="295"/>
    </location>
</feature>
<dbReference type="Pfam" id="PF08655">
    <property type="entry name" value="DASH_Ask1"/>
    <property type="match status" value="1"/>
</dbReference>
<reference evidence="2" key="2">
    <citation type="submission" date="2019-06" db="EMBL/GenBank/DDBJ databases">
        <title>Genomics analysis of Aphanomyces spp. identifies a new class of oomycete effector associated with host adaptation.</title>
        <authorList>
            <person name="Gaulin E."/>
        </authorList>
    </citation>
    <scope>NUCLEOTIDE SEQUENCE</scope>
    <source>
        <strain evidence="2">CBS 578.67</strain>
    </source>
</reference>
<dbReference type="EMBL" id="CAADRA010000592">
    <property type="protein sequence ID" value="VFT80564.1"/>
    <property type="molecule type" value="Genomic_DNA"/>
</dbReference>
<feature type="region of interest" description="Disordered" evidence="1">
    <location>
        <begin position="222"/>
        <end position="295"/>
    </location>
</feature>
<dbReference type="GO" id="GO:0042729">
    <property type="term" value="C:DASH complex"/>
    <property type="evidence" value="ECO:0007669"/>
    <property type="project" value="InterPro"/>
</dbReference>
<feature type="compositionally biased region" description="Low complexity" evidence="1">
    <location>
        <begin position="269"/>
        <end position="284"/>
    </location>
</feature>
<dbReference type="AlphaFoldDB" id="A0A485KF27"/>
<gene>
    <name evidence="3" type="primary">Aste57867_3398</name>
    <name evidence="2" type="ORF">As57867_003388</name>
    <name evidence="3" type="ORF">ASTE57867_3398</name>
</gene>
<dbReference type="OrthoDB" id="159965at2759"/>
<reference evidence="3 4" key="1">
    <citation type="submission" date="2019-03" db="EMBL/GenBank/DDBJ databases">
        <authorList>
            <person name="Gaulin E."/>
            <person name="Dumas B."/>
        </authorList>
    </citation>
    <scope>NUCLEOTIDE SEQUENCE [LARGE SCALE GENOMIC DNA]</scope>
    <source>
        <strain evidence="3">CBS 568.67</strain>
    </source>
</reference>
<evidence type="ECO:0000313" key="4">
    <source>
        <dbReference type="Proteomes" id="UP000332933"/>
    </source>
</evidence>
<dbReference type="Proteomes" id="UP000332933">
    <property type="component" value="Unassembled WGS sequence"/>
</dbReference>
<organism evidence="3 4">
    <name type="scientific">Aphanomyces stellatus</name>
    <dbReference type="NCBI Taxonomy" id="120398"/>
    <lineage>
        <taxon>Eukaryota</taxon>
        <taxon>Sar</taxon>
        <taxon>Stramenopiles</taxon>
        <taxon>Oomycota</taxon>
        <taxon>Saprolegniomycetes</taxon>
        <taxon>Saprolegniales</taxon>
        <taxon>Verrucalvaceae</taxon>
        <taxon>Aphanomyces</taxon>
    </lineage>
</organism>
<accession>A0A485KF27</accession>
<sequence>MEEELEQKMTFVLAEIDSQFVKAHEAATHLLRSVRRHSQTTRQMHSHCRLFHELFVQLHDQAAPALRPIGVRPSPQHVRDAHHRGMSLDTSILSHGTGMMDPDDHYDSFLQDDFDDLQLKTTTLAAQKRTTTPSHTHSINDSNLSMDVSSPAMLRTPFLRKPAASALPTPAASTSGSMNTSMDAFPTPEIPFLTNRVQLHAPMEHVAEEVVGGSFISELPSEAATPDFPTLTRPLSSPILPPPSSPSVREGTPMSSPSMSDLDASMIDPTSPAAAATASSMATPQWQATPAASSVTTDLRRRFSAAADYHTPRKASKPPTGAADDDLEFDNVDSPLLASPLLSTKLKVMTPHTPLSNRIAGASTQTPYRSPYAALSPSTPQIPIFDLLNFPPAFQKGESAYLMTRLYSLFRNNPTQAMTVAELVTKLDECESERVEILLDTLVSRGLLRPFAVAGQMYWQAAFK</sequence>
<proteinExistence type="predicted"/>
<evidence type="ECO:0000313" key="3">
    <source>
        <dbReference type="EMBL" id="VFT80564.1"/>
    </source>
</evidence>
<dbReference type="GO" id="GO:0008608">
    <property type="term" value="P:attachment of spindle microtubules to kinetochore"/>
    <property type="evidence" value="ECO:0007669"/>
    <property type="project" value="InterPro"/>
</dbReference>
<dbReference type="InterPro" id="IPR013964">
    <property type="entry name" value="DASH_Ask1"/>
</dbReference>